<dbReference type="InterPro" id="IPR036390">
    <property type="entry name" value="WH_DNA-bd_sf"/>
</dbReference>
<gene>
    <name evidence="3" type="ORF">P9989_19780</name>
</gene>
<dbReference type="SUPFAM" id="SSF46785">
    <property type="entry name" value="Winged helix' DNA-binding domain"/>
    <property type="match status" value="1"/>
</dbReference>
<proteinExistence type="predicted"/>
<dbReference type="Proteomes" id="UP001221597">
    <property type="component" value="Chromosome"/>
</dbReference>
<keyword evidence="1" id="KW-0175">Coiled coil</keyword>
<evidence type="ECO:0000313" key="4">
    <source>
        <dbReference type="Proteomes" id="UP001221597"/>
    </source>
</evidence>
<name>A0ABY8IWG5_9BACI</name>
<sequence>MGLPESMTYKNDRYPYIILTPIGNMNKQIRSIGHKFERGLLSRINEVIADQVKHRSLPLDRLQRYLSVEGNTVLPVSFIKDDTLNPYLIRPELFLWTELTGEDGLPFDKRFLYDTNITHLSSEKLEQHLIEVIKDHLFVAEIAEHSRDYWLTKIAASFDKHPLVQLTQSKRDVIEAVEQMNQSALLSQLKYPEDVAMWRDHVTIVMRPFRTFPKQWFTGRMEMCRHDKQLGFYSTKRTVGCRCDHCDYTVYYHLDSDQVTLQEEFHVERARKRIETIEHQFNEIAAQNKDLTHQIQELINMKGKLRPVQHTLDEALSVARQIERYQEDAAVANAYPLLEMHHKLSCSTLPQRGSESLLIWLSRVELSDVVLFKQLLAWRNQMDDQVNAKAVDLLHQLQVRLDEAEYTEEDIIITIKGHELSYSAVQQVLDLVHYYGTDHPAHTLVQVLAGKSTNKLRRLQLHETRWFGLLAEWPPKHIQRLFNQLEKQGWLMKQRKGYSISDFAEEVM</sequence>
<dbReference type="RefSeq" id="WP_283076560.1">
    <property type="nucleotide sequence ID" value="NZ_CP121671.1"/>
</dbReference>
<dbReference type="EMBL" id="CP121671">
    <property type="protein sequence ID" value="WFT74564.1"/>
    <property type="molecule type" value="Genomic_DNA"/>
</dbReference>
<organism evidence="3 4">
    <name type="scientific">Halobacillus naozhouensis</name>
    <dbReference type="NCBI Taxonomy" id="554880"/>
    <lineage>
        <taxon>Bacteria</taxon>
        <taxon>Bacillati</taxon>
        <taxon>Bacillota</taxon>
        <taxon>Bacilli</taxon>
        <taxon>Bacillales</taxon>
        <taxon>Bacillaceae</taxon>
        <taxon>Halobacillus</taxon>
    </lineage>
</organism>
<dbReference type="InterPro" id="IPR036388">
    <property type="entry name" value="WH-like_DNA-bd_sf"/>
</dbReference>
<reference evidence="3 4" key="1">
    <citation type="submission" date="2023-04" db="EMBL/GenBank/DDBJ databases">
        <title>Genome sequence of Halobacillus naozhouensis KACC 21980.</title>
        <authorList>
            <person name="Kim S."/>
            <person name="Heo J."/>
            <person name="Kwon S.-W."/>
        </authorList>
    </citation>
    <scope>NUCLEOTIDE SEQUENCE [LARGE SCALE GENOMIC DNA]</scope>
    <source>
        <strain evidence="3 4">KCTC 13234</strain>
    </source>
</reference>
<feature type="domain" description="RQC" evidence="2">
    <location>
        <begin position="424"/>
        <end position="499"/>
    </location>
</feature>
<evidence type="ECO:0000259" key="2">
    <source>
        <dbReference type="Pfam" id="PF09382"/>
    </source>
</evidence>
<dbReference type="Gene3D" id="1.10.10.10">
    <property type="entry name" value="Winged helix-like DNA-binding domain superfamily/Winged helix DNA-binding domain"/>
    <property type="match status" value="1"/>
</dbReference>
<protein>
    <submittedName>
        <fullName evidence="3">RQC-minor-2 family DNA-binding protein</fullName>
    </submittedName>
</protein>
<feature type="coiled-coil region" evidence="1">
    <location>
        <begin position="267"/>
        <end position="301"/>
    </location>
</feature>
<evidence type="ECO:0000313" key="3">
    <source>
        <dbReference type="EMBL" id="WFT74564.1"/>
    </source>
</evidence>
<dbReference type="InterPro" id="IPR018982">
    <property type="entry name" value="RQC_domain"/>
</dbReference>
<dbReference type="GO" id="GO:0003677">
    <property type="term" value="F:DNA binding"/>
    <property type="evidence" value="ECO:0007669"/>
    <property type="project" value="UniProtKB-KW"/>
</dbReference>
<evidence type="ECO:0000256" key="1">
    <source>
        <dbReference type="SAM" id="Coils"/>
    </source>
</evidence>
<keyword evidence="3" id="KW-0238">DNA-binding</keyword>
<dbReference type="NCBIfam" id="NF041108">
    <property type="entry name" value="RQC_minor_2"/>
    <property type="match status" value="1"/>
</dbReference>
<keyword evidence="4" id="KW-1185">Reference proteome</keyword>
<accession>A0ABY8IWG5</accession>
<dbReference type="Pfam" id="PF09382">
    <property type="entry name" value="RQC"/>
    <property type="match status" value="1"/>
</dbReference>